<dbReference type="InterPro" id="IPR004308">
    <property type="entry name" value="GCS"/>
</dbReference>
<feature type="chain" id="PRO_5005582568" description="Glutamate--cysteine ligase" evidence="11">
    <location>
        <begin position="17"/>
        <end position="97"/>
    </location>
</feature>
<dbReference type="SUPFAM" id="SSF55931">
    <property type="entry name" value="Glutamine synthetase/guanido kinase"/>
    <property type="match status" value="1"/>
</dbReference>
<keyword evidence="4 10" id="KW-0436">Ligase</keyword>
<dbReference type="STRING" id="37653.A0A0L8FQN7"/>
<comment type="similarity">
    <text evidence="2 10">Belongs to the glutamate--cysteine ligase type 3 family.</text>
</comment>
<dbReference type="GO" id="GO:0006750">
    <property type="term" value="P:glutathione biosynthetic process"/>
    <property type="evidence" value="ECO:0007669"/>
    <property type="project" value="UniProtKB-UniRule"/>
</dbReference>
<dbReference type="EMBL" id="KQ427798">
    <property type="protein sequence ID" value="KOF66695.1"/>
    <property type="molecule type" value="Genomic_DNA"/>
</dbReference>
<proteinExistence type="inferred from homology"/>
<evidence type="ECO:0000256" key="2">
    <source>
        <dbReference type="ARBA" id="ARBA00008100"/>
    </source>
</evidence>
<evidence type="ECO:0000256" key="1">
    <source>
        <dbReference type="ARBA" id="ARBA00005006"/>
    </source>
</evidence>
<protein>
    <recommendedName>
        <fullName evidence="3 10">Glutamate--cysteine ligase</fullName>
        <ecNumber evidence="3 10">6.3.2.2</ecNumber>
    </recommendedName>
    <alternativeName>
        <fullName evidence="9 10">Gamma-ECS</fullName>
    </alternativeName>
    <alternativeName>
        <fullName evidence="8 10">Gamma-glutamylcysteine synthetase</fullName>
    </alternativeName>
</protein>
<keyword evidence="6 10" id="KW-0547">Nucleotide-binding</keyword>
<evidence type="ECO:0000256" key="6">
    <source>
        <dbReference type="ARBA" id="ARBA00022741"/>
    </source>
</evidence>
<keyword evidence="7 10" id="KW-0067">ATP-binding</keyword>
<keyword evidence="5 10" id="KW-0317">Glutathione biosynthesis</keyword>
<evidence type="ECO:0000256" key="4">
    <source>
        <dbReference type="ARBA" id="ARBA00022598"/>
    </source>
</evidence>
<evidence type="ECO:0000256" key="5">
    <source>
        <dbReference type="ARBA" id="ARBA00022684"/>
    </source>
</evidence>
<dbReference type="GO" id="GO:0017109">
    <property type="term" value="C:glutamate-cysteine ligase complex"/>
    <property type="evidence" value="ECO:0007669"/>
    <property type="project" value="TreeGrafter"/>
</dbReference>
<evidence type="ECO:0000256" key="9">
    <source>
        <dbReference type="ARBA" id="ARBA00032122"/>
    </source>
</evidence>
<evidence type="ECO:0000256" key="11">
    <source>
        <dbReference type="SAM" id="SignalP"/>
    </source>
</evidence>
<dbReference type="Gene3D" id="3.30.590.50">
    <property type="match status" value="1"/>
</dbReference>
<dbReference type="GO" id="GO:0005524">
    <property type="term" value="F:ATP binding"/>
    <property type="evidence" value="ECO:0007669"/>
    <property type="project" value="UniProtKB-UniRule"/>
</dbReference>
<gene>
    <name evidence="12" type="ORF">OCBIM_22011610mg</name>
</gene>
<name>A0A0L8FQN7_OCTBM</name>
<dbReference type="AlphaFoldDB" id="A0A0L8FQN7"/>
<feature type="signal peptide" evidence="11">
    <location>
        <begin position="1"/>
        <end position="16"/>
    </location>
</feature>
<evidence type="ECO:0000256" key="8">
    <source>
        <dbReference type="ARBA" id="ARBA00030585"/>
    </source>
</evidence>
<evidence type="ECO:0000256" key="7">
    <source>
        <dbReference type="ARBA" id="ARBA00022840"/>
    </source>
</evidence>
<evidence type="ECO:0000313" key="12">
    <source>
        <dbReference type="EMBL" id="KOF66695.1"/>
    </source>
</evidence>
<dbReference type="PANTHER" id="PTHR11164">
    <property type="entry name" value="GLUTAMATE CYSTEINE LIGASE"/>
    <property type="match status" value="1"/>
</dbReference>
<evidence type="ECO:0000256" key="10">
    <source>
        <dbReference type="RuleBase" id="RU367135"/>
    </source>
</evidence>
<organism evidence="12">
    <name type="scientific">Octopus bimaculoides</name>
    <name type="common">California two-spotted octopus</name>
    <dbReference type="NCBI Taxonomy" id="37653"/>
    <lineage>
        <taxon>Eukaryota</taxon>
        <taxon>Metazoa</taxon>
        <taxon>Spiralia</taxon>
        <taxon>Lophotrochozoa</taxon>
        <taxon>Mollusca</taxon>
        <taxon>Cephalopoda</taxon>
        <taxon>Coleoidea</taxon>
        <taxon>Octopodiformes</taxon>
        <taxon>Octopoda</taxon>
        <taxon>Incirrata</taxon>
        <taxon>Octopodidae</taxon>
        <taxon>Octopus</taxon>
    </lineage>
</organism>
<dbReference type="EC" id="6.3.2.2" evidence="3 10"/>
<keyword evidence="11" id="KW-0732">Signal</keyword>
<comment type="pathway">
    <text evidence="1 10">Sulfur metabolism; glutathione biosynthesis; glutathione from L-cysteine and L-glutamate: step 1/2.</text>
</comment>
<evidence type="ECO:0000256" key="3">
    <source>
        <dbReference type="ARBA" id="ARBA00012220"/>
    </source>
</evidence>
<sequence length="97" mass="11093">MLSLISYIFQLALTAAAPIYRGFLSDTDCRWCSLSQSCDDRTMQEQGLEPLTIGNILVKKTRFDSVGSYLSMSDQFYNDYDYSYDAEQYELLKAEGI</sequence>
<dbReference type="OrthoDB" id="7939818at2759"/>
<comment type="catalytic activity">
    <reaction evidence="10">
        <text>L-cysteine + L-glutamate + ATP = gamma-L-glutamyl-L-cysteine + ADP + phosphate + H(+)</text>
        <dbReference type="Rhea" id="RHEA:13285"/>
        <dbReference type="ChEBI" id="CHEBI:15378"/>
        <dbReference type="ChEBI" id="CHEBI:29985"/>
        <dbReference type="ChEBI" id="CHEBI:30616"/>
        <dbReference type="ChEBI" id="CHEBI:35235"/>
        <dbReference type="ChEBI" id="CHEBI:43474"/>
        <dbReference type="ChEBI" id="CHEBI:58173"/>
        <dbReference type="ChEBI" id="CHEBI:456216"/>
        <dbReference type="EC" id="6.3.2.2"/>
    </reaction>
</comment>
<reference evidence="12" key="1">
    <citation type="submission" date="2015-07" db="EMBL/GenBank/DDBJ databases">
        <title>MeaNS - Measles Nucleotide Surveillance Program.</title>
        <authorList>
            <person name="Tran T."/>
            <person name="Druce J."/>
        </authorList>
    </citation>
    <scope>NUCLEOTIDE SEQUENCE</scope>
    <source>
        <strain evidence="12">UCB-OBI-ISO-001</strain>
        <tissue evidence="12">Gonad</tissue>
    </source>
</reference>
<accession>A0A0L8FQN7</accession>
<dbReference type="GO" id="GO:0004357">
    <property type="term" value="F:glutamate-cysteine ligase activity"/>
    <property type="evidence" value="ECO:0007669"/>
    <property type="project" value="UniProtKB-UniRule"/>
</dbReference>
<dbReference type="PANTHER" id="PTHR11164:SF0">
    <property type="entry name" value="GLUTAMATE--CYSTEINE LIGASE CATALYTIC SUBUNIT"/>
    <property type="match status" value="1"/>
</dbReference>
<dbReference type="UniPathway" id="UPA00142">
    <property type="reaction ID" value="UER00209"/>
</dbReference>
<dbReference type="InterPro" id="IPR014746">
    <property type="entry name" value="Gln_synth/guanido_kin_cat_dom"/>
</dbReference>
<dbReference type="Pfam" id="PF03074">
    <property type="entry name" value="GCS"/>
    <property type="match status" value="1"/>
</dbReference>